<dbReference type="InterPro" id="IPR052714">
    <property type="entry name" value="MFS_Exporter"/>
</dbReference>
<evidence type="ECO:0000259" key="5">
    <source>
        <dbReference type="PROSITE" id="PS50850"/>
    </source>
</evidence>
<feature type="transmembrane region" description="Helical" evidence="4">
    <location>
        <begin position="204"/>
        <end position="228"/>
    </location>
</feature>
<feature type="transmembrane region" description="Helical" evidence="4">
    <location>
        <begin position="71"/>
        <end position="90"/>
    </location>
</feature>
<keyword evidence="7" id="KW-1185">Reference proteome</keyword>
<evidence type="ECO:0000313" key="7">
    <source>
        <dbReference type="Proteomes" id="UP000093044"/>
    </source>
</evidence>
<reference evidence="6" key="1">
    <citation type="submission" date="2016-08" db="EMBL/GenBank/DDBJ databases">
        <title>Complete genome of Cloacibacillus porcorum.</title>
        <authorList>
            <person name="Looft T."/>
            <person name="Bayles D.O."/>
            <person name="Alt D.P."/>
        </authorList>
    </citation>
    <scope>NUCLEOTIDE SEQUENCE [LARGE SCALE GENOMIC DNA]</scope>
    <source>
        <strain evidence="6">CL-84</strain>
    </source>
</reference>
<dbReference type="GO" id="GO:0022857">
    <property type="term" value="F:transmembrane transporter activity"/>
    <property type="evidence" value="ECO:0007669"/>
    <property type="project" value="InterPro"/>
</dbReference>
<feature type="domain" description="Major facilitator superfamily (MFS) profile" evidence="5">
    <location>
        <begin position="169"/>
        <end position="388"/>
    </location>
</feature>
<evidence type="ECO:0000256" key="1">
    <source>
        <dbReference type="ARBA" id="ARBA00022692"/>
    </source>
</evidence>
<sequence>MKDNRQIFLIFLAYYGITCVTNIYFLFGPFYERMGASPQAVGLFLSIFYMVMLLCRPLGSVVMERLDIRRSLIGSSLFCVAMAAGIALSLNSPLLLLFFRAMLGVSVSVFVVATVAAQSILLDERSRGIGFALFTTGSMLPLATVVPVSEWLLHHNFNELYIWFPALTALACAAVSCFVKDLSYSGKAERRWGRYSDLFKVKGVKVLLFTAATMSLADAMTISMASLANARSVSVSYFMIASAAAAVLIRTVGFRLIAGIPRVRLAAPAAALMGFALLGLSFSSTALMFVLFGLFFGVGIGIGFPTDLALVGDMLPAAYHPKATGLVLLVIDSGWMVSPLVYGCFSPYLGVSNTFRVMGLAVFAAASMLYLRYWLPVAQGKLKIGGEC</sequence>
<dbReference type="InterPro" id="IPR036259">
    <property type="entry name" value="MFS_trans_sf"/>
</dbReference>
<evidence type="ECO:0000313" key="6">
    <source>
        <dbReference type="EMBL" id="ANZ44830.1"/>
    </source>
</evidence>
<organism evidence="6 7">
    <name type="scientific">Cloacibacillus porcorum</name>
    <dbReference type="NCBI Taxonomy" id="1197717"/>
    <lineage>
        <taxon>Bacteria</taxon>
        <taxon>Thermotogati</taxon>
        <taxon>Synergistota</taxon>
        <taxon>Synergistia</taxon>
        <taxon>Synergistales</taxon>
        <taxon>Synergistaceae</taxon>
        <taxon>Cloacibacillus</taxon>
    </lineage>
</organism>
<feature type="transmembrane region" description="Helical" evidence="4">
    <location>
        <begin position="234"/>
        <end position="253"/>
    </location>
</feature>
<dbReference type="GeneID" id="83057573"/>
<dbReference type="Pfam" id="PF07690">
    <property type="entry name" value="MFS_1"/>
    <property type="match status" value="1"/>
</dbReference>
<keyword evidence="2 4" id="KW-1133">Transmembrane helix</keyword>
<dbReference type="SUPFAM" id="SSF103473">
    <property type="entry name" value="MFS general substrate transporter"/>
    <property type="match status" value="1"/>
</dbReference>
<feature type="transmembrane region" description="Helical" evidence="4">
    <location>
        <begin position="7"/>
        <end position="27"/>
    </location>
</feature>
<dbReference type="PANTHER" id="PTHR23531">
    <property type="entry name" value="QUINOLENE RESISTANCE PROTEIN NORA"/>
    <property type="match status" value="1"/>
</dbReference>
<accession>A0A1B2I4C6</accession>
<dbReference type="InterPro" id="IPR011701">
    <property type="entry name" value="MFS"/>
</dbReference>
<keyword evidence="1 4" id="KW-0812">Transmembrane</keyword>
<keyword evidence="3 4" id="KW-0472">Membrane</keyword>
<protein>
    <submittedName>
        <fullName evidence="6">MFS transporter</fullName>
    </submittedName>
</protein>
<dbReference type="KEGG" id="cpor:BED41_06885"/>
<dbReference type="AlphaFoldDB" id="A0A1B2I4C6"/>
<evidence type="ECO:0000256" key="3">
    <source>
        <dbReference type="ARBA" id="ARBA00023136"/>
    </source>
</evidence>
<feature type="transmembrane region" description="Helical" evidence="4">
    <location>
        <begin position="160"/>
        <end position="183"/>
    </location>
</feature>
<dbReference type="STRING" id="1197717.BED41_06885"/>
<dbReference type="PROSITE" id="PS50850">
    <property type="entry name" value="MFS"/>
    <property type="match status" value="1"/>
</dbReference>
<feature type="transmembrane region" description="Helical" evidence="4">
    <location>
        <begin position="129"/>
        <end position="148"/>
    </location>
</feature>
<feature type="transmembrane region" description="Helical" evidence="4">
    <location>
        <begin position="354"/>
        <end position="375"/>
    </location>
</feature>
<dbReference type="Gene3D" id="1.20.1250.20">
    <property type="entry name" value="MFS general substrate transporter like domains"/>
    <property type="match status" value="2"/>
</dbReference>
<proteinExistence type="predicted"/>
<feature type="transmembrane region" description="Helical" evidence="4">
    <location>
        <begin position="96"/>
        <end position="117"/>
    </location>
</feature>
<feature type="transmembrane region" description="Helical" evidence="4">
    <location>
        <begin position="323"/>
        <end position="342"/>
    </location>
</feature>
<dbReference type="PANTHER" id="PTHR23531:SF1">
    <property type="entry name" value="QUINOLENE RESISTANCE PROTEIN NORA"/>
    <property type="match status" value="1"/>
</dbReference>
<dbReference type="EMBL" id="CP016757">
    <property type="protein sequence ID" value="ANZ44830.1"/>
    <property type="molecule type" value="Genomic_DNA"/>
</dbReference>
<feature type="transmembrane region" description="Helical" evidence="4">
    <location>
        <begin position="265"/>
        <end position="283"/>
    </location>
</feature>
<dbReference type="Proteomes" id="UP000093044">
    <property type="component" value="Chromosome"/>
</dbReference>
<dbReference type="RefSeq" id="WP_066744332.1">
    <property type="nucleotide sequence ID" value="NZ_CALCLR010000119.1"/>
</dbReference>
<name>A0A1B2I4C6_9BACT</name>
<dbReference type="InterPro" id="IPR020846">
    <property type="entry name" value="MFS_dom"/>
</dbReference>
<gene>
    <name evidence="6" type="ORF">BED41_06885</name>
</gene>
<evidence type="ECO:0000256" key="2">
    <source>
        <dbReference type="ARBA" id="ARBA00022989"/>
    </source>
</evidence>
<feature type="transmembrane region" description="Helical" evidence="4">
    <location>
        <begin position="39"/>
        <end position="59"/>
    </location>
</feature>
<evidence type="ECO:0000256" key="4">
    <source>
        <dbReference type="SAM" id="Phobius"/>
    </source>
</evidence>